<dbReference type="InterPro" id="IPR040673">
    <property type="entry name" value="CCDC81_HU_dom_2"/>
</dbReference>
<dbReference type="Pfam" id="PF18289">
    <property type="entry name" value="HU-CCDC81_euk_2"/>
    <property type="match status" value="1"/>
</dbReference>
<dbReference type="AlphaFoldDB" id="A0A7K6MYZ2"/>
<evidence type="ECO:0000313" key="3">
    <source>
        <dbReference type="Proteomes" id="UP000565207"/>
    </source>
</evidence>
<name>A0A7K6MYZ2_PEDTO</name>
<evidence type="ECO:0000313" key="2">
    <source>
        <dbReference type="EMBL" id="NWW42250.1"/>
    </source>
</evidence>
<dbReference type="InterPro" id="IPR026295">
    <property type="entry name" value="CCD81"/>
</dbReference>
<feature type="non-terminal residue" evidence="2">
    <location>
        <position position="1"/>
    </location>
</feature>
<sequence>QGVFLPGLGTFAVVQERFPCEQEVFMVRRPVFQLGIDRACLQDLMLQTVPIPGDAKIKPLNYRRISQVTAFPRHMVEDCVRETILLFSLQLRNSQRPSFTFKDIGILSCQDGVLCMRFYYECVTGLESKNSRIALLHT</sequence>
<proteinExistence type="predicted"/>
<dbReference type="PANTHER" id="PTHR14362">
    <property type="entry name" value="COILED-COIL DOMAIN-CONTAINING PROTEIN 81"/>
    <property type="match status" value="1"/>
</dbReference>
<comment type="caution">
    <text evidence="2">The sequence shown here is derived from an EMBL/GenBank/DDBJ whole genome shotgun (WGS) entry which is preliminary data.</text>
</comment>
<organism evidence="2 3">
    <name type="scientific">Pedionomus torquatus</name>
    <name type="common">Plains-wanderer</name>
    <dbReference type="NCBI Taxonomy" id="227192"/>
    <lineage>
        <taxon>Eukaryota</taxon>
        <taxon>Metazoa</taxon>
        <taxon>Chordata</taxon>
        <taxon>Craniata</taxon>
        <taxon>Vertebrata</taxon>
        <taxon>Euteleostomi</taxon>
        <taxon>Archelosauria</taxon>
        <taxon>Archosauria</taxon>
        <taxon>Dinosauria</taxon>
        <taxon>Saurischia</taxon>
        <taxon>Theropoda</taxon>
        <taxon>Coelurosauria</taxon>
        <taxon>Aves</taxon>
        <taxon>Neognathae</taxon>
        <taxon>Neoaves</taxon>
        <taxon>Charadriiformes</taxon>
        <taxon>Pedionomidae</taxon>
        <taxon>Pedionomus</taxon>
    </lineage>
</organism>
<reference evidence="2 3" key="1">
    <citation type="submission" date="2019-09" db="EMBL/GenBank/DDBJ databases">
        <title>Bird 10,000 Genomes (B10K) Project - Family phase.</title>
        <authorList>
            <person name="Zhang G."/>
        </authorList>
    </citation>
    <scope>NUCLEOTIDE SEQUENCE [LARGE SCALE GENOMIC DNA]</scope>
    <source>
        <strain evidence="2">B10K-DU-029-80</strain>
        <tissue evidence="2">Muscle</tissue>
    </source>
</reference>
<feature type="domain" description="CCDC81 HU" evidence="1">
    <location>
        <begin position="57"/>
        <end position="129"/>
    </location>
</feature>
<accession>A0A7K6MYZ2</accession>
<feature type="non-terminal residue" evidence="2">
    <location>
        <position position="138"/>
    </location>
</feature>
<keyword evidence="3" id="KW-1185">Reference proteome</keyword>
<dbReference type="PANTHER" id="PTHR14362:SF2">
    <property type="entry name" value="COILED-COIL DOMAIN-CONTAINING PROTEIN 81"/>
    <property type="match status" value="1"/>
</dbReference>
<dbReference type="EMBL" id="VZRU01000058">
    <property type="protein sequence ID" value="NWW42250.1"/>
    <property type="molecule type" value="Genomic_DNA"/>
</dbReference>
<gene>
    <name evidence="2" type="primary">Ccdc81_0</name>
    <name evidence="2" type="ORF">PEDTOR_R05468</name>
</gene>
<dbReference type="GO" id="GO:0005815">
    <property type="term" value="C:microtubule organizing center"/>
    <property type="evidence" value="ECO:0007669"/>
    <property type="project" value="TreeGrafter"/>
</dbReference>
<evidence type="ECO:0000259" key="1">
    <source>
        <dbReference type="Pfam" id="PF18289"/>
    </source>
</evidence>
<dbReference type="Proteomes" id="UP000565207">
    <property type="component" value="Unassembled WGS sequence"/>
</dbReference>
<protein>
    <submittedName>
        <fullName evidence="2">CCD81 protein</fullName>
    </submittedName>
</protein>